<reference evidence="9 10" key="1">
    <citation type="submission" date="2025-04" db="UniProtKB">
        <authorList>
            <consortium name="RefSeq"/>
        </authorList>
    </citation>
    <scope>IDENTIFICATION</scope>
    <source>
        <tissue evidence="9 10">Whole body pupa</tissue>
    </source>
</reference>
<dbReference type="FunFam" id="1.20.1740.10:FF:000010">
    <property type="entry name" value="probable cationic amino acid transporter"/>
    <property type="match status" value="1"/>
</dbReference>
<dbReference type="PANTHER" id="PTHR43243">
    <property type="entry name" value="INNER MEMBRANE TRANSPORTER YGJI-RELATED"/>
    <property type="match status" value="1"/>
</dbReference>
<dbReference type="GO" id="GO:0000064">
    <property type="term" value="F:L-ornithine transmembrane transporter activity"/>
    <property type="evidence" value="ECO:0007669"/>
    <property type="project" value="TreeGrafter"/>
</dbReference>
<feature type="transmembrane region" description="Helical" evidence="6">
    <location>
        <begin position="508"/>
        <end position="532"/>
    </location>
</feature>
<keyword evidence="2 6" id="KW-0812">Transmembrane</keyword>
<dbReference type="RefSeq" id="XP_037889952.1">
    <property type="nucleotide sequence ID" value="XM_038034024.1"/>
</dbReference>
<name>A0A9C6DKF0_9MUSC</name>
<feature type="transmembrane region" description="Helical" evidence="6">
    <location>
        <begin position="401"/>
        <end position="425"/>
    </location>
</feature>
<accession>A0A9C6DKF0</accession>
<dbReference type="GO" id="GO:0005886">
    <property type="term" value="C:plasma membrane"/>
    <property type="evidence" value="ECO:0007669"/>
    <property type="project" value="TreeGrafter"/>
</dbReference>
<gene>
    <name evidence="9 10 11 12" type="primary">LOC119637762</name>
</gene>
<feature type="transmembrane region" description="Helical" evidence="6">
    <location>
        <begin position="66"/>
        <end position="87"/>
    </location>
</feature>
<feature type="transmembrane region" description="Helical" evidence="6">
    <location>
        <begin position="282"/>
        <end position="306"/>
    </location>
</feature>
<dbReference type="Proteomes" id="UP000092443">
    <property type="component" value="Unplaced"/>
</dbReference>
<evidence type="ECO:0000256" key="2">
    <source>
        <dbReference type="ARBA" id="ARBA00022692"/>
    </source>
</evidence>
<dbReference type="Pfam" id="PF13520">
    <property type="entry name" value="AA_permease_2"/>
    <property type="match status" value="1"/>
</dbReference>
<evidence type="ECO:0000313" key="9">
    <source>
        <dbReference type="RefSeq" id="XP_037889949.1"/>
    </source>
</evidence>
<dbReference type="Gene3D" id="1.20.1740.10">
    <property type="entry name" value="Amino acid/polyamine transporter I"/>
    <property type="match status" value="2"/>
</dbReference>
<feature type="transmembrane region" description="Helical" evidence="6">
    <location>
        <begin position="376"/>
        <end position="395"/>
    </location>
</feature>
<evidence type="ECO:0000313" key="8">
    <source>
        <dbReference type="Proteomes" id="UP000092443"/>
    </source>
</evidence>
<comment type="subcellular location">
    <subcellularLocation>
        <location evidence="1">Membrane</location>
        <topology evidence="1">Multi-pass membrane protein</topology>
    </subcellularLocation>
</comment>
<evidence type="ECO:0000256" key="3">
    <source>
        <dbReference type="ARBA" id="ARBA00022989"/>
    </source>
</evidence>
<dbReference type="RefSeq" id="XP_037889949.1">
    <property type="nucleotide sequence ID" value="XM_038034021.1"/>
</dbReference>
<dbReference type="GO" id="GO:0015189">
    <property type="term" value="F:L-lysine transmembrane transporter activity"/>
    <property type="evidence" value="ECO:0007669"/>
    <property type="project" value="TreeGrafter"/>
</dbReference>
<feature type="transmembrane region" description="Helical" evidence="6">
    <location>
        <begin position="188"/>
        <end position="207"/>
    </location>
</feature>
<keyword evidence="4 6" id="KW-0472">Membrane</keyword>
<sequence>MVLHTSYWKVLTRRKQVNNEGTDGDSRLNRVLGLYDLTALGVGSTLGAGVYILAGQIAKDQAGPSVMISFAIAALASLLAGACYAEFGARVPKAGSAYIYSYVCIGEFAAFVIGWNLILEYIIGTASVCRGISLYLDSLINDTLKITFAEVAPINVSFLGSYFDFFACSLVIVFGVALAFGVETSTMANNFFTCLNLFILLFVIIAGSMKANFSNWNINVNHVNKSDLPPDINLGNGGYFPFGFQGTLKGAATCFFGFVGFDCIATTGEEVRNPAKNIPRSFILSLLIIFLCYFGVSTVLTLMTPYYQQDANAPLPSAFKEVGWDFAMWLVTIGGLIGLIASLLGALFPLPRIIYSMAQDGLLFRSLGKIHPKYKVPVIGSIIAAFLTALIAGLFDLAQLVNLLSIGTLLAYSMVAVSITILRYMDNSNCTGRIQNNGYQQIPEERRRGRDNSNGSISRNNLSNGFNGLSGYSHSESSLLTSKGERITFICVVKQLFNSRRLEIPTKLSTRIVGVLTTLFCLLSMGIGLIFMQSYDALRNREPWILISLSVLLSLIILVLIFICLQPCEIPNRALFRVPFVPIVPAISIFINIYLMLQLDTMTWIRFGIWMAIGLPMFVACWCMNDIKNPAKRHPDRKQFEELIKKSTLVQVKYVEKSLSSTDCNIYCNSGWQQENEKSIKNLDEIINIRDVAAELKEMKHSNGKLFYVSEEPANDESTKVVSLPAHTDTTAEENSVMAFLDDVLQLEEEGGREIATHLNRKEAFSQRNESIDSSMIPTVTKSTTVATVHSSSDTSEHDSGEIYERHSERSFSSHDNSTNEESLNERRLQAEQLVEDILKSSRLNKILQNREINDRKNEDHFITCQVSRESIKSVTSPLHSEDFKNRLSRLIIKPVESKFIKDNKEYDIERPGKNSLTKLQYSKSEADVRNALMKAIETRGVPLRMNSQNNIQVPKAPKFDPVLYSTMTTLRSIKDRADLAVILKSSELDGHKDKQKVTNGSGGNAEVPFKVKLEALLKRGPSHRTQRLLPPEPKRPNSISAIKIEDSDGGILFATTAFKSEDNLSYNSKSVETLLEARKALKPIQNKPYHL</sequence>
<evidence type="ECO:0000256" key="1">
    <source>
        <dbReference type="ARBA" id="ARBA00004141"/>
    </source>
</evidence>
<evidence type="ECO:0000313" key="12">
    <source>
        <dbReference type="RefSeq" id="XP_037889952.1"/>
    </source>
</evidence>
<evidence type="ECO:0000259" key="7">
    <source>
        <dbReference type="Pfam" id="PF13906"/>
    </source>
</evidence>
<evidence type="ECO:0000313" key="11">
    <source>
        <dbReference type="RefSeq" id="XP_037889951.1"/>
    </source>
</evidence>
<dbReference type="GeneID" id="119637762"/>
<protein>
    <submittedName>
        <fullName evidence="9 10">High affinity cationic amino acid transporter 1 isoform X1</fullName>
    </submittedName>
</protein>
<dbReference type="Pfam" id="PF13906">
    <property type="entry name" value="AA_permease_C"/>
    <property type="match status" value="1"/>
</dbReference>
<feature type="region of interest" description="Disordered" evidence="5">
    <location>
        <begin position="765"/>
        <end position="827"/>
    </location>
</feature>
<dbReference type="InterPro" id="IPR002293">
    <property type="entry name" value="AA/rel_permease1"/>
</dbReference>
<dbReference type="PANTHER" id="PTHR43243:SF105">
    <property type="entry name" value="CATIONIC AMINO ACID TRANSPORTER C-TERMINAL DOMAIN-CONTAINING PROTEIN"/>
    <property type="match status" value="1"/>
</dbReference>
<dbReference type="GO" id="GO:0061459">
    <property type="term" value="F:L-arginine transmembrane transporter activity"/>
    <property type="evidence" value="ECO:0007669"/>
    <property type="project" value="TreeGrafter"/>
</dbReference>
<feature type="transmembrane region" description="Helical" evidence="6">
    <location>
        <begin position="326"/>
        <end position="355"/>
    </location>
</feature>
<feature type="domain" description="Cationic amino acid transporter C-terminal" evidence="7">
    <location>
        <begin position="576"/>
        <end position="619"/>
    </location>
</feature>
<proteinExistence type="predicted"/>
<feature type="compositionally biased region" description="Polar residues" evidence="5">
    <location>
        <begin position="766"/>
        <end position="794"/>
    </location>
</feature>
<dbReference type="KEGG" id="gfs:119637762"/>
<dbReference type="RefSeq" id="XP_037889951.1">
    <property type="nucleotide sequence ID" value="XM_038034023.1"/>
</dbReference>
<feature type="compositionally biased region" description="Basic and acidic residues" evidence="5">
    <location>
        <begin position="795"/>
        <end position="813"/>
    </location>
</feature>
<evidence type="ECO:0000313" key="10">
    <source>
        <dbReference type="RefSeq" id="XP_037889950.1"/>
    </source>
</evidence>
<dbReference type="RefSeq" id="XP_037889950.1">
    <property type="nucleotide sequence ID" value="XM_038034022.1"/>
</dbReference>
<feature type="region of interest" description="Disordered" evidence="5">
    <location>
        <begin position="1021"/>
        <end position="1040"/>
    </location>
</feature>
<organism evidence="8 11">
    <name type="scientific">Glossina fuscipes</name>
    <dbReference type="NCBI Taxonomy" id="7396"/>
    <lineage>
        <taxon>Eukaryota</taxon>
        <taxon>Metazoa</taxon>
        <taxon>Ecdysozoa</taxon>
        <taxon>Arthropoda</taxon>
        <taxon>Hexapoda</taxon>
        <taxon>Insecta</taxon>
        <taxon>Pterygota</taxon>
        <taxon>Neoptera</taxon>
        <taxon>Endopterygota</taxon>
        <taxon>Diptera</taxon>
        <taxon>Brachycera</taxon>
        <taxon>Muscomorpha</taxon>
        <taxon>Hippoboscoidea</taxon>
        <taxon>Glossinidae</taxon>
        <taxon>Glossina</taxon>
    </lineage>
</organism>
<feature type="transmembrane region" description="Helical" evidence="6">
    <location>
        <begin position="32"/>
        <end position="54"/>
    </location>
</feature>
<feature type="transmembrane region" description="Helical" evidence="6">
    <location>
        <begin position="544"/>
        <end position="565"/>
    </location>
</feature>
<feature type="region of interest" description="Disordered" evidence="5">
    <location>
        <begin position="436"/>
        <end position="462"/>
    </location>
</feature>
<evidence type="ECO:0000256" key="4">
    <source>
        <dbReference type="ARBA" id="ARBA00023136"/>
    </source>
</evidence>
<evidence type="ECO:0000256" key="6">
    <source>
        <dbReference type="SAM" id="Phobius"/>
    </source>
</evidence>
<keyword evidence="3 6" id="KW-1133">Transmembrane helix</keyword>
<feature type="transmembrane region" description="Helical" evidence="6">
    <location>
        <begin position="162"/>
        <end position="182"/>
    </location>
</feature>
<dbReference type="AlphaFoldDB" id="A0A9C6DKF0"/>
<dbReference type="GO" id="GO:0097638">
    <property type="term" value="P:L-arginine import across plasma membrane"/>
    <property type="evidence" value="ECO:0007669"/>
    <property type="project" value="TreeGrafter"/>
</dbReference>
<keyword evidence="8" id="KW-1185">Reference proteome</keyword>
<evidence type="ECO:0000256" key="5">
    <source>
        <dbReference type="SAM" id="MobiDB-lite"/>
    </source>
</evidence>
<dbReference type="InterPro" id="IPR029485">
    <property type="entry name" value="CAT_C"/>
</dbReference>
<feature type="transmembrane region" description="Helical" evidence="6">
    <location>
        <begin position="603"/>
        <end position="624"/>
    </location>
</feature>
<feature type="transmembrane region" description="Helical" evidence="6">
    <location>
        <begin position="574"/>
        <end position="597"/>
    </location>
</feature>
<feature type="transmembrane region" description="Helical" evidence="6">
    <location>
        <begin position="99"/>
        <end position="123"/>
    </location>
</feature>